<evidence type="ECO:0000256" key="1">
    <source>
        <dbReference type="ARBA" id="ARBA00010990"/>
    </source>
</evidence>
<dbReference type="PANTHER" id="PTHR12215:SF10">
    <property type="entry name" value="L-AMINOADIPATE-SEMIALDEHYDE DEHYDROGENASE-PHOSPHOPANTETHEINYL TRANSFERASE"/>
    <property type="match status" value="1"/>
</dbReference>
<dbReference type="InterPro" id="IPR055066">
    <property type="entry name" value="AASDHPPT_N"/>
</dbReference>
<dbReference type="Pfam" id="PF22624">
    <property type="entry name" value="AASDHPPT_N"/>
    <property type="match status" value="1"/>
</dbReference>
<dbReference type="Gene3D" id="3.90.470.20">
    <property type="entry name" value="4'-phosphopantetheinyl transferase domain"/>
    <property type="match status" value="1"/>
</dbReference>
<sequence>MLSADLYLLNTALVDTEQLIGLPSGLSPGEYRHWHEIRQPGRQREYLLGRVLLRRLLAERLHCPAGSLAFHIGEHGKPMLCNHHWQFNLSHSGDWLVLALCREGPLGVDIEMGLRRRPILPLAERFYAPGEYLWLRTLPVQEQDSAFYRLWSRKEAVLKAHGAGIAAGLEKVCFLPEQGWRLENLLDTRIYEVSDWPIGRGWLSLAAPTRQVDAYLLDGSLKSTPLDPMLIHTIFRESAS</sequence>
<comment type="similarity">
    <text evidence="1">Belongs to the P-Pant transferase superfamily. Gsp/Sfp/HetI/AcpT family.</text>
</comment>
<dbReference type="Pfam" id="PF01648">
    <property type="entry name" value="ACPS"/>
    <property type="match status" value="1"/>
</dbReference>
<evidence type="ECO:0000256" key="2">
    <source>
        <dbReference type="ARBA" id="ARBA00022679"/>
    </source>
</evidence>
<dbReference type="GO" id="GO:0008897">
    <property type="term" value="F:holo-[acyl-carrier-protein] synthase activity"/>
    <property type="evidence" value="ECO:0007669"/>
    <property type="project" value="InterPro"/>
</dbReference>
<gene>
    <name evidence="5" type="ORF">DRM93_16755</name>
    <name evidence="6" type="ORF">DRM94_16755</name>
</gene>
<keyword evidence="2 6" id="KW-0808">Transferase</keyword>
<name>A0A5F0K7G8_9GAMM</name>
<dbReference type="AlphaFoldDB" id="A0A5F0K7G8"/>
<dbReference type="InterPro" id="IPR037143">
    <property type="entry name" value="4-PPantetheinyl_Trfase_dom_sf"/>
</dbReference>
<protein>
    <submittedName>
        <fullName evidence="6">4-phosphopantetheinyl transferase</fullName>
    </submittedName>
</protein>
<dbReference type="GO" id="GO:0000287">
    <property type="term" value="F:magnesium ion binding"/>
    <property type="evidence" value="ECO:0007669"/>
    <property type="project" value="InterPro"/>
</dbReference>
<feature type="domain" description="4'-phosphopantetheinyl transferase" evidence="3">
    <location>
        <begin position="105"/>
        <end position="188"/>
    </location>
</feature>
<dbReference type="Proteomes" id="UP000297720">
    <property type="component" value="Unassembled WGS sequence"/>
</dbReference>
<feature type="domain" description="4'-phosphopantetheinyl transferase N-terminal" evidence="4">
    <location>
        <begin position="43"/>
        <end position="99"/>
    </location>
</feature>
<dbReference type="PANTHER" id="PTHR12215">
    <property type="entry name" value="PHOSPHOPANTETHEINE TRANSFERASE"/>
    <property type="match status" value="1"/>
</dbReference>
<dbReference type="GO" id="GO:0005829">
    <property type="term" value="C:cytosol"/>
    <property type="evidence" value="ECO:0007669"/>
    <property type="project" value="TreeGrafter"/>
</dbReference>
<organism evidence="6 8">
    <name type="scientific">Aeromonas taiwanensis</name>
    <dbReference type="NCBI Taxonomy" id="633417"/>
    <lineage>
        <taxon>Bacteria</taxon>
        <taxon>Pseudomonadati</taxon>
        <taxon>Pseudomonadota</taxon>
        <taxon>Gammaproteobacteria</taxon>
        <taxon>Aeromonadales</taxon>
        <taxon>Aeromonadaceae</taxon>
        <taxon>Aeromonas</taxon>
    </lineage>
</organism>
<evidence type="ECO:0000313" key="6">
    <source>
        <dbReference type="EMBL" id="TFF76447.1"/>
    </source>
</evidence>
<accession>A0A5F0K7G8</accession>
<dbReference type="InterPro" id="IPR008278">
    <property type="entry name" value="4-PPantetheinyl_Trfase_dom"/>
</dbReference>
<dbReference type="SUPFAM" id="SSF56214">
    <property type="entry name" value="4'-phosphopantetheinyl transferase"/>
    <property type="match status" value="2"/>
</dbReference>
<dbReference type="OrthoDB" id="9808281at2"/>
<dbReference type="Proteomes" id="UP000297914">
    <property type="component" value="Unassembled WGS sequence"/>
</dbReference>
<reference evidence="6 8" key="1">
    <citation type="submission" date="2018-06" db="EMBL/GenBank/DDBJ databases">
        <title>Occurrence of a novel blaKPC-2- and qnrS2- harbouring IncP6 plasmid from Aeromonas taiwanensis isolates recovered from the river sediments.</title>
        <authorList>
            <person name="Zheng B."/>
            <person name="Yu X."/>
            <person name="Xiao Y."/>
        </authorList>
    </citation>
    <scope>NUCLEOTIDE SEQUENCE [LARGE SCALE GENOMIC DNA]</scope>
    <source>
        <strain evidence="5 7">1713</strain>
        <strain evidence="6 8">198</strain>
    </source>
</reference>
<evidence type="ECO:0000313" key="8">
    <source>
        <dbReference type="Proteomes" id="UP000297914"/>
    </source>
</evidence>
<dbReference type="EMBL" id="QORL01000041">
    <property type="protein sequence ID" value="TFF72712.1"/>
    <property type="molecule type" value="Genomic_DNA"/>
</dbReference>
<dbReference type="GO" id="GO:0019878">
    <property type="term" value="P:lysine biosynthetic process via aminoadipic acid"/>
    <property type="evidence" value="ECO:0007669"/>
    <property type="project" value="TreeGrafter"/>
</dbReference>
<dbReference type="InterPro" id="IPR050559">
    <property type="entry name" value="P-Pant_transferase_sf"/>
</dbReference>
<evidence type="ECO:0000313" key="7">
    <source>
        <dbReference type="Proteomes" id="UP000297720"/>
    </source>
</evidence>
<evidence type="ECO:0000259" key="4">
    <source>
        <dbReference type="Pfam" id="PF22624"/>
    </source>
</evidence>
<dbReference type="EMBL" id="QORK01000041">
    <property type="protein sequence ID" value="TFF76447.1"/>
    <property type="molecule type" value="Genomic_DNA"/>
</dbReference>
<dbReference type="RefSeq" id="WP_134696655.1">
    <property type="nucleotide sequence ID" value="NZ_QORJ01000038.1"/>
</dbReference>
<evidence type="ECO:0000313" key="5">
    <source>
        <dbReference type="EMBL" id="TFF72712.1"/>
    </source>
</evidence>
<keyword evidence="7" id="KW-1185">Reference proteome</keyword>
<comment type="caution">
    <text evidence="6">The sequence shown here is derived from an EMBL/GenBank/DDBJ whole genome shotgun (WGS) entry which is preliminary data.</text>
</comment>
<evidence type="ECO:0000259" key="3">
    <source>
        <dbReference type="Pfam" id="PF01648"/>
    </source>
</evidence>
<proteinExistence type="inferred from homology"/>